<evidence type="ECO:0000313" key="1">
    <source>
        <dbReference type="EMBL" id="KAK0452278.1"/>
    </source>
</evidence>
<accession>A0AA39K4Y2</accession>
<evidence type="ECO:0000313" key="2">
    <source>
        <dbReference type="Proteomes" id="UP001175226"/>
    </source>
</evidence>
<gene>
    <name evidence="1" type="ORF">EV421DRAFT_1730953</name>
</gene>
<dbReference type="AlphaFoldDB" id="A0AA39K4Y2"/>
<proteinExistence type="predicted"/>
<sequence>MSTTIPLLTLNPVTLPCVQKGGIAGSKWASPCDFAGRFFCIGDCFIGPRVNLRTGKERVHMTDLSYGANAEWDPVSCAAMRGPAKSVLKREFYSVIEQIAKPEVPRSVRTCVAKAMLEYRLESAEGRIDFPGVSPYVGVMQHVVYFTSNVYFLAMFANSFNTISLMTAGVAHPQLEDNSEFRIPNSLKDIQGKKALIAVKTTGKESSLIVVSIAITITAWSAGVDPVLFEGLTPTQATVLDTLEIAVAL</sequence>
<dbReference type="EMBL" id="JAUEPT010000004">
    <property type="protein sequence ID" value="KAK0452278.1"/>
    <property type="molecule type" value="Genomic_DNA"/>
</dbReference>
<name>A0AA39K4Y2_9AGAR</name>
<keyword evidence="2" id="KW-1185">Reference proteome</keyword>
<dbReference type="Proteomes" id="UP001175226">
    <property type="component" value="Unassembled WGS sequence"/>
</dbReference>
<organism evidence="1 2">
    <name type="scientific">Armillaria borealis</name>
    <dbReference type="NCBI Taxonomy" id="47425"/>
    <lineage>
        <taxon>Eukaryota</taxon>
        <taxon>Fungi</taxon>
        <taxon>Dikarya</taxon>
        <taxon>Basidiomycota</taxon>
        <taxon>Agaricomycotina</taxon>
        <taxon>Agaricomycetes</taxon>
        <taxon>Agaricomycetidae</taxon>
        <taxon>Agaricales</taxon>
        <taxon>Marasmiineae</taxon>
        <taxon>Physalacriaceae</taxon>
        <taxon>Armillaria</taxon>
    </lineage>
</organism>
<comment type="caution">
    <text evidence="1">The sequence shown here is derived from an EMBL/GenBank/DDBJ whole genome shotgun (WGS) entry which is preliminary data.</text>
</comment>
<protein>
    <submittedName>
        <fullName evidence="1">Uncharacterized protein</fullName>
    </submittedName>
</protein>
<reference evidence="1" key="1">
    <citation type="submission" date="2023-06" db="EMBL/GenBank/DDBJ databases">
        <authorList>
            <consortium name="Lawrence Berkeley National Laboratory"/>
            <person name="Ahrendt S."/>
            <person name="Sahu N."/>
            <person name="Indic B."/>
            <person name="Wong-Bajracharya J."/>
            <person name="Merenyi Z."/>
            <person name="Ke H.-M."/>
            <person name="Monk M."/>
            <person name="Kocsube S."/>
            <person name="Drula E."/>
            <person name="Lipzen A."/>
            <person name="Balint B."/>
            <person name="Henrissat B."/>
            <person name="Andreopoulos B."/>
            <person name="Martin F.M."/>
            <person name="Harder C.B."/>
            <person name="Rigling D."/>
            <person name="Ford K.L."/>
            <person name="Foster G.D."/>
            <person name="Pangilinan J."/>
            <person name="Papanicolaou A."/>
            <person name="Barry K."/>
            <person name="LaButti K."/>
            <person name="Viragh M."/>
            <person name="Koriabine M."/>
            <person name="Yan M."/>
            <person name="Riley R."/>
            <person name="Champramary S."/>
            <person name="Plett K.L."/>
            <person name="Tsai I.J."/>
            <person name="Slot J."/>
            <person name="Sipos G."/>
            <person name="Plett J."/>
            <person name="Nagy L.G."/>
            <person name="Grigoriev I.V."/>
        </authorList>
    </citation>
    <scope>NUCLEOTIDE SEQUENCE</scope>
    <source>
        <strain evidence="1">FPL87.14</strain>
    </source>
</reference>